<organism evidence="1 2">
    <name type="scientific">Candidatus Nitrososphaera evergladensis SR1</name>
    <dbReference type="NCBI Taxonomy" id="1459636"/>
    <lineage>
        <taxon>Archaea</taxon>
        <taxon>Nitrososphaerota</taxon>
        <taxon>Nitrososphaeria</taxon>
        <taxon>Nitrososphaerales</taxon>
        <taxon>Nitrososphaeraceae</taxon>
        <taxon>Nitrososphaera</taxon>
    </lineage>
</organism>
<sequence>MWWEAITRESRAIRVQEATVGKDRMHQREEKEEVQEATVVVVIIMKEIVAVETAREYRAEEATVVVVIIMKEIVAGADKIMKAAGNIATAYQSPTRLMARHAP</sequence>
<reference evidence="1 2" key="1">
    <citation type="journal article" date="2014" name="PLoS ONE">
        <title>Genome Sequence of Candidatus Nitrososphaera evergladensis from Group I.1b Enriched from Everglades Soil Reveals Novel Genomic Features of the Ammonia-Oxidizing Archaea.</title>
        <authorList>
            <person name="Zhalnina K.V."/>
            <person name="Dias R."/>
            <person name="Leonard M.T."/>
            <person name="Dorr de Quadros P."/>
            <person name="Camargo F.A."/>
            <person name="Drew J.C."/>
            <person name="Farmerie W.G."/>
            <person name="Daroub S.H."/>
            <person name="Triplett E.W."/>
        </authorList>
    </citation>
    <scope>NUCLEOTIDE SEQUENCE [LARGE SCALE GENOMIC DNA]</scope>
    <source>
        <strain evidence="1 2">SR1</strain>
    </source>
</reference>
<protein>
    <submittedName>
        <fullName evidence="1">Uncharacterized protein</fullName>
    </submittedName>
</protein>
<dbReference type="AlphaFoldDB" id="A0A075MPE8"/>
<dbReference type="EMBL" id="CP007174">
    <property type="protein sequence ID" value="AIF82667.1"/>
    <property type="molecule type" value="Genomic_DNA"/>
</dbReference>
<dbReference type="KEGG" id="nev:NTE_00586"/>
<keyword evidence="2" id="KW-1185">Reference proteome</keyword>
<dbReference type="Proteomes" id="UP000028194">
    <property type="component" value="Chromosome"/>
</dbReference>
<proteinExistence type="predicted"/>
<accession>A0A075MPE8</accession>
<evidence type="ECO:0000313" key="1">
    <source>
        <dbReference type="EMBL" id="AIF82667.1"/>
    </source>
</evidence>
<evidence type="ECO:0000313" key="2">
    <source>
        <dbReference type="Proteomes" id="UP000028194"/>
    </source>
</evidence>
<dbReference type="HOGENOM" id="CLU_2257226_0_0_2"/>
<gene>
    <name evidence="1" type="ORF">NTE_00586</name>
</gene>
<name>A0A075MPE8_9ARCH</name>